<protein>
    <submittedName>
        <fullName evidence="3">Alpha/beta hydrolase</fullName>
    </submittedName>
</protein>
<dbReference type="InterPro" id="IPR000073">
    <property type="entry name" value="AB_hydrolase_1"/>
</dbReference>
<dbReference type="Gene3D" id="3.40.50.1820">
    <property type="entry name" value="alpha/beta hydrolase"/>
    <property type="match status" value="1"/>
</dbReference>
<feature type="chain" id="PRO_5045746052" evidence="1">
    <location>
        <begin position="20"/>
        <end position="277"/>
    </location>
</feature>
<proteinExistence type="predicted"/>
<dbReference type="RefSeq" id="WP_344825184.1">
    <property type="nucleotide sequence ID" value="NZ_BAABEZ010000022.1"/>
</dbReference>
<dbReference type="GO" id="GO:0016787">
    <property type="term" value="F:hydrolase activity"/>
    <property type="evidence" value="ECO:0007669"/>
    <property type="project" value="UniProtKB-KW"/>
</dbReference>
<evidence type="ECO:0000259" key="2">
    <source>
        <dbReference type="Pfam" id="PF00561"/>
    </source>
</evidence>
<keyword evidence="3" id="KW-0378">Hydrolase</keyword>
<comment type="caution">
    <text evidence="3">The sequence shown here is derived from an EMBL/GenBank/DDBJ whole genome shotgun (WGS) entry which is preliminary data.</text>
</comment>
<feature type="signal peptide" evidence="1">
    <location>
        <begin position="1"/>
        <end position="19"/>
    </location>
</feature>
<gene>
    <name evidence="3" type="ORF">GCM10023092_16230</name>
</gene>
<dbReference type="EMBL" id="BAABEZ010000022">
    <property type="protein sequence ID" value="GAA4454345.1"/>
    <property type="molecule type" value="Genomic_DNA"/>
</dbReference>
<dbReference type="SUPFAM" id="SSF53474">
    <property type="entry name" value="alpha/beta-Hydrolases"/>
    <property type="match status" value="1"/>
</dbReference>
<name>A0ABP8MSM3_9BACT</name>
<dbReference type="InterPro" id="IPR029058">
    <property type="entry name" value="AB_hydrolase_fold"/>
</dbReference>
<dbReference type="PANTHER" id="PTHR43798">
    <property type="entry name" value="MONOACYLGLYCEROL LIPASE"/>
    <property type="match status" value="1"/>
</dbReference>
<feature type="domain" description="AB hydrolase-1" evidence="2">
    <location>
        <begin position="50"/>
        <end position="160"/>
    </location>
</feature>
<dbReference type="InterPro" id="IPR050266">
    <property type="entry name" value="AB_hydrolase_sf"/>
</dbReference>
<reference evidence="4" key="1">
    <citation type="journal article" date="2019" name="Int. J. Syst. Evol. Microbiol.">
        <title>The Global Catalogue of Microorganisms (GCM) 10K type strain sequencing project: providing services to taxonomists for standard genome sequencing and annotation.</title>
        <authorList>
            <consortium name="The Broad Institute Genomics Platform"/>
            <consortium name="The Broad Institute Genome Sequencing Center for Infectious Disease"/>
            <person name="Wu L."/>
            <person name="Ma J."/>
        </authorList>
    </citation>
    <scope>NUCLEOTIDE SEQUENCE [LARGE SCALE GENOMIC DNA]</scope>
    <source>
        <strain evidence="4">JCM 31921</strain>
    </source>
</reference>
<dbReference type="Proteomes" id="UP001501410">
    <property type="component" value="Unassembled WGS sequence"/>
</dbReference>
<organism evidence="3 4">
    <name type="scientific">Rurimicrobium arvi</name>
    <dbReference type="NCBI Taxonomy" id="2049916"/>
    <lineage>
        <taxon>Bacteria</taxon>
        <taxon>Pseudomonadati</taxon>
        <taxon>Bacteroidota</taxon>
        <taxon>Chitinophagia</taxon>
        <taxon>Chitinophagales</taxon>
        <taxon>Chitinophagaceae</taxon>
        <taxon>Rurimicrobium</taxon>
    </lineage>
</organism>
<evidence type="ECO:0000313" key="4">
    <source>
        <dbReference type="Proteomes" id="UP001501410"/>
    </source>
</evidence>
<evidence type="ECO:0000313" key="3">
    <source>
        <dbReference type="EMBL" id="GAA4454345.1"/>
    </source>
</evidence>
<keyword evidence="1" id="KW-0732">Signal</keyword>
<sequence>MKVTLLLIWLSVTSLHLHAQEIPYGNNPAAGKYIVLNGIRHYYETYGAGPALLLIHGNGTATKGWKTQIPYFAQKYTVYAVDCRGRGKSDMGTDTLTYVQQAEDMAAFIRVMHLDSVNIIGKSDGAIVALLMGIYYPSHIKKIVAFSANLWPDSTALYDSVIHKIHLDRLAAEEKIRQKDTSDNWEMVRQRMRLMEFQPHITAADLGRIAVPVLVISGDRDVIREEHTLFIYKSIRYADLCFLPGEKHEVPKTNPALFNLLTDKFLSEPFRDTSMRY</sequence>
<keyword evidence="4" id="KW-1185">Reference proteome</keyword>
<dbReference type="Pfam" id="PF00561">
    <property type="entry name" value="Abhydrolase_1"/>
    <property type="match status" value="1"/>
</dbReference>
<accession>A0ABP8MSM3</accession>
<evidence type="ECO:0000256" key="1">
    <source>
        <dbReference type="SAM" id="SignalP"/>
    </source>
</evidence>